<keyword evidence="2" id="KW-1185">Reference proteome</keyword>
<evidence type="ECO:0000313" key="1">
    <source>
        <dbReference type="EMBL" id="AIQ55698.1"/>
    </source>
</evidence>
<dbReference type="OrthoDB" id="2965948at2"/>
<dbReference type="AlphaFoldDB" id="A0A089L958"/>
<accession>A0A089L958</accession>
<reference evidence="1" key="1">
    <citation type="submission" date="2014-08" db="EMBL/GenBank/DDBJ databases">
        <title>Comparative genomics of the Paenibacillus odorifer group.</title>
        <authorList>
            <person name="den Bakker H.C."/>
            <person name="Tsai Y.-C.Y.-C."/>
            <person name="Martin N."/>
            <person name="Korlach J."/>
            <person name="Wiedmann M."/>
        </authorList>
    </citation>
    <scope>NUCLEOTIDE SEQUENCE [LARGE SCALE GENOMIC DNA]</scope>
    <source>
        <strain evidence="1">DSM 13188</strain>
    </source>
</reference>
<dbReference type="HOGENOM" id="CLU_083559_0_0_9"/>
<proteinExistence type="predicted"/>
<dbReference type="Proteomes" id="UP000029518">
    <property type="component" value="Chromosome"/>
</dbReference>
<sequence>MSNMKTKDKVQRIAMKNLSPVSIVRDLPPVRGNFKVSSSNPKPANNKKVTSSAINACVDRAFRIPVFLSTTNTVNDLQGQFLDRLIAEIEEALLFPRTLPVSEQYPENILTNIRRLVFSSYGLFAINFRRFFVEILESNVGQQPTTTPFWEGSTFSQIEPAMAFQFGIPILLVRESGTDVSNGIWAGGITPLNIFVDWDSDNQSVDDFFNSVQWREVFANWAAEVRGNYLLRTEPLFNNQH</sequence>
<dbReference type="EMBL" id="CP009285">
    <property type="protein sequence ID" value="AIQ55698.1"/>
    <property type="molecule type" value="Genomic_DNA"/>
</dbReference>
<name>A0A089L958_PAEBO</name>
<dbReference type="RefSeq" id="WP_081971863.1">
    <property type="nucleotide sequence ID" value="NZ_CP009285.1"/>
</dbReference>
<dbReference type="KEGG" id="pbd:PBOR_00975"/>
<protein>
    <submittedName>
        <fullName evidence="1">Uncharacterized protein</fullName>
    </submittedName>
</protein>
<gene>
    <name evidence="1" type="ORF">PBOR_00975</name>
</gene>
<organism evidence="1 2">
    <name type="scientific">Paenibacillus borealis</name>
    <dbReference type="NCBI Taxonomy" id="160799"/>
    <lineage>
        <taxon>Bacteria</taxon>
        <taxon>Bacillati</taxon>
        <taxon>Bacillota</taxon>
        <taxon>Bacilli</taxon>
        <taxon>Bacillales</taxon>
        <taxon>Paenibacillaceae</taxon>
        <taxon>Paenibacillus</taxon>
    </lineage>
</organism>
<evidence type="ECO:0000313" key="2">
    <source>
        <dbReference type="Proteomes" id="UP000029518"/>
    </source>
</evidence>